<evidence type="ECO:0000313" key="5">
    <source>
        <dbReference type="Proteomes" id="UP000293823"/>
    </source>
</evidence>
<dbReference type="PROSITE" id="PS50005">
    <property type="entry name" value="TPR"/>
    <property type="match status" value="3"/>
</dbReference>
<name>A0A4Q4PW78_9PLEO</name>
<dbReference type="SMART" id="SM00028">
    <property type="entry name" value="TPR"/>
    <property type="match status" value="3"/>
</dbReference>
<proteinExistence type="predicted"/>
<evidence type="ECO:0000256" key="2">
    <source>
        <dbReference type="ARBA" id="ARBA00022803"/>
    </source>
</evidence>
<evidence type="ECO:0000256" key="3">
    <source>
        <dbReference type="PROSITE-ProRule" id="PRU00339"/>
    </source>
</evidence>
<dbReference type="SUPFAM" id="SSF48452">
    <property type="entry name" value="TPR-like"/>
    <property type="match status" value="1"/>
</dbReference>
<feature type="repeat" description="TPR" evidence="3">
    <location>
        <begin position="73"/>
        <end position="106"/>
    </location>
</feature>
<feature type="repeat" description="TPR" evidence="3">
    <location>
        <begin position="115"/>
        <end position="148"/>
    </location>
</feature>
<dbReference type="InterPro" id="IPR019734">
    <property type="entry name" value="TPR_rpt"/>
</dbReference>
<evidence type="ECO:0000256" key="1">
    <source>
        <dbReference type="ARBA" id="ARBA00022737"/>
    </source>
</evidence>
<dbReference type="Proteomes" id="UP000293823">
    <property type="component" value="Unassembled WGS sequence"/>
</dbReference>
<dbReference type="Pfam" id="PF13424">
    <property type="entry name" value="TPR_12"/>
    <property type="match status" value="1"/>
</dbReference>
<dbReference type="PANTHER" id="PTHR45641:SF19">
    <property type="entry name" value="NEPHROCYSTIN-3"/>
    <property type="match status" value="1"/>
</dbReference>
<dbReference type="Gene3D" id="1.25.40.10">
    <property type="entry name" value="Tetratricopeptide repeat domain"/>
    <property type="match status" value="1"/>
</dbReference>
<dbReference type="InterPro" id="IPR011990">
    <property type="entry name" value="TPR-like_helical_dom_sf"/>
</dbReference>
<dbReference type="PRINTS" id="PR00381">
    <property type="entry name" value="KINESINLIGHT"/>
</dbReference>
<evidence type="ECO:0000313" key="4">
    <source>
        <dbReference type="EMBL" id="RYO22811.1"/>
    </source>
</evidence>
<feature type="repeat" description="TPR" evidence="3">
    <location>
        <begin position="157"/>
        <end position="190"/>
    </location>
</feature>
<keyword evidence="5" id="KW-1185">Reference proteome</keyword>
<dbReference type="PANTHER" id="PTHR45641">
    <property type="entry name" value="TETRATRICOPEPTIDE REPEAT PROTEIN (AFU_ORTHOLOGUE AFUA_6G03870)"/>
    <property type="match status" value="1"/>
</dbReference>
<keyword evidence="1" id="KW-0677">Repeat</keyword>
<gene>
    <name evidence="4" type="ORF">AA0113_g12754</name>
</gene>
<reference evidence="5" key="1">
    <citation type="journal article" date="2019" name="bioRxiv">
        <title>Genomics, evolutionary history and diagnostics of the Alternaria alternata species group including apple and Asian pear pathotypes.</title>
        <authorList>
            <person name="Armitage A.D."/>
            <person name="Cockerton H.M."/>
            <person name="Sreenivasaprasad S."/>
            <person name="Woodhall J.W."/>
            <person name="Lane C.R."/>
            <person name="Harrison R.J."/>
            <person name="Clarkson J.P."/>
        </authorList>
    </citation>
    <scope>NUCLEOTIDE SEQUENCE [LARGE SCALE GENOMIC DNA]</scope>
    <source>
        <strain evidence="5">RGR 97.0016</strain>
    </source>
</reference>
<dbReference type="AlphaFoldDB" id="A0A4Q4PW78"/>
<comment type="caution">
    <text evidence="4">The sequence shown here is derived from an EMBL/GenBank/DDBJ whole genome shotgun (WGS) entry which is preliminary data.</text>
</comment>
<protein>
    <submittedName>
        <fullName evidence="4">Uncharacterized protein</fullName>
    </submittedName>
</protein>
<accession>A0A4Q4PW78</accession>
<dbReference type="PROSITE" id="PS50293">
    <property type="entry name" value="TPR_REGION"/>
    <property type="match status" value="2"/>
</dbReference>
<sequence>MHSCVHAWTKHVVNERWDDALAGLALRCVGLHVPGNSRPEYWVIQRRLLGHANRCQEVISVGFGERDGEESLTEAIHNLGLLYAHQGKLDKAEEMFKRALQGKEKALRRDHTSTLDTVNNLGVLYKNQGKLDKAEEMYERALQGCEKALGRDHTSTLDTVNNLGLLYAHQGKLDKAEVMLERALEGYEKRFGLDHPRCCSLRRDIAALQDRVAA</sequence>
<dbReference type="Pfam" id="PF13374">
    <property type="entry name" value="TPR_10"/>
    <property type="match status" value="1"/>
</dbReference>
<keyword evidence="2 3" id="KW-0802">TPR repeat</keyword>
<organism evidence="4 5">
    <name type="scientific">Alternaria arborescens</name>
    <dbReference type="NCBI Taxonomy" id="156630"/>
    <lineage>
        <taxon>Eukaryota</taxon>
        <taxon>Fungi</taxon>
        <taxon>Dikarya</taxon>
        <taxon>Ascomycota</taxon>
        <taxon>Pezizomycotina</taxon>
        <taxon>Dothideomycetes</taxon>
        <taxon>Pleosporomycetidae</taxon>
        <taxon>Pleosporales</taxon>
        <taxon>Pleosporineae</taxon>
        <taxon>Pleosporaceae</taxon>
        <taxon>Alternaria</taxon>
        <taxon>Alternaria sect. Alternaria</taxon>
    </lineage>
</organism>
<dbReference type="OrthoDB" id="674604at2759"/>
<dbReference type="EMBL" id="PEJP01000133">
    <property type="protein sequence ID" value="RYO22811.1"/>
    <property type="molecule type" value="Genomic_DNA"/>
</dbReference>